<dbReference type="OrthoDB" id="199913at2759"/>
<gene>
    <name evidence="12" type="primary">LOC726880</name>
</gene>
<evidence type="ECO:0000313" key="12">
    <source>
        <dbReference type="RefSeq" id="NP_001229505.1"/>
    </source>
</evidence>
<dbReference type="InterPro" id="IPR033906">
    <property type="entry name" value="Lipase_N"/>
</dbReference>
<dbReference type="InterPro" id="IPR029058">
    <property type="entry name" value="AB_hydrolase_fold"/>
</dbReference>
<dbReference type="GO" id="GO:0008970">
    <property type="term" value="F:phospholipase A1 activity"/>
    <property type="evidence" value="ECO:0007669"/>
    <property type="project" value="UniProtKB-EC"/>
</dbReference>
<dbReference type="RefSeq" id="NP_001229505.1">
    <property type="nucleotide sequence ID" value="NM_001242576.2"/>
</dbReference>
<dbReference type="FunFam" id="3.40.50.1820:FF:000033">
    <property type="entry name" value="Pancreatic triacylglycerol lipase"/>
    <property type="match status" value="1"/>
</dbReference>
<dbReference type="GeneID" id="726880"/>
<evidence type="ECO:0000313" key="11">
    <source>
        <dbReference type="Proteomes" id="UP000005203"/>
    </source>
</evidence>
<dbReference type="Gene3D" id="3.40.50.1820">
    <property type="entry name" value="alpha/beta hydrolase"/>
    <property type="match status" value="1"/>
</dbReference>
<name>A0A7M6UEC0_APIME</name>
<accession>A0A7M6UEC0</accession>
<evidence type="ECO:0000313" key="10">
    <source>
        <dbReference type="EnsemblMetazoa" id="NP_001229505"/>
    </source>
</evidence>
<dbReference type="KEGG" id="ame:726880"/>
<dbReference type="SUPFAM" id="SSF53474">
    <property type="entry name" value="alpha/beta-Hydrolases"/>
    <property type="match status" value="1"/>
</dbReference>
<protein>
    <recommendedName>
        <fullName evidence="4">phospholipase A1</fullName>
        <ecNumber evidence="4">3.1.1.32</ecNumber>
    </recommendedName>
</protein>
<feature type="domain" description="Lipase" evidence="9">
    <location>
        <begin position="93"/>
        <end position="424"/>
    </location>
</feature>
<reference evidence="12" key="5">
    <citation type="submission" date="2025-04" db="UniProtKB">
        <authorList>
            <consortium name="RefSeq"/>
        </authorList>
    </citation>
    <scope>IDENTIFICATION</scope>
</reference>
<comment type="catalytic activity">
    <reaction evidence="1">
        <text>a 1,2-diacyl-sn-glycero-3-phosphocholine + H2O = a 2-acyl-sn-glycero-3-phosphocholine + a fatty acid + H(+)</text>
        <dbReference type="Rhea" id="RHEA:18689"/>
        <dbReference type="ChEBI" id="CHEBI:15377"/>
        <dbReference type="ChEBI" id="CHEBI:15378"/>
        <dbReference type="ChEBI" id="CHEBI:28868"/>
        <dbReference type="ChEBI" id="CHEBI:57643"/>
        <dbReference type="ChEBI" id="CHEBI:57875"/>
        <dbReference type="EC" id="3.1.1.32"/>
    </reaction>
</comment>
<evidence type="ECO:0000256" key="2">
    <source>
        <dbReference type="ARBA" id="ARBA00004613"/>
    </source>
</evidence>
<keyword evidence="11" id="KW-1185">Reference proteome</keyword>
<evidence type="ECO:0000256" key="7">
    <source>
        <dbReference type="ARBA" id="ARBA00023157"/>
    </source>
</evidence>
<dbReference type="CDD" id="cd00707">
    <property type="entry name" value="Pancreat_lipase_like"/>
    <property type="match status" value="1"/>
</dbReference>
<evidence type="ECO:0000256" key="3">
    <source>
        <dbReference type="ARBA" id="ARBA00010701"/>
    </source>
</evidence>
<evidence type="ECO:0000256" key="1">
    <source>
        <dbReference type="ARBA" id="ARBA00000111"/>
    </source>
</evidence>
<comment type="subcellular location">
    <subcellularLocation>
        <location evidence="2">Secreted</location>
    </subcellularLocation>
</comment>
<dbReference type="PRINTS" id="PR00823">
    <property type="entry name" value="PANCLIPASE"/>
</dbReference>
<organism evidence="10">
    <name type="scientific">Apis mellifera</name>
    <name type="common">Honeybee</name>
    <dbReference type="NCBI Taxonomy" id="7460"/>
    <lineage>
        <taxon>Eukaryota</taxon>
        <taxon>Metazoa</taxon>
        <taxon>Ecdysozoa</taxon>
        <taxon>Arthropoda</taxon>
        <taxon>Hexapoda</taxon>
        <taxon>Insecta</taxon>
        <taxon>Pterygota</taxon>
        <taxon>Neoptera</taxon>
        <taxon>Endopterygota</taxon>
        <taxon>Hymenoptera</taxon>
        <taxon>Apocrita</taxon>
        <taxon>Aculeata</taxon>
        <taxon>Apoidea</taxon>
        <taxon>Anthophila</taxon>
        <taxon>Apidae</taxon>
        <taxon>Apis</taxon>
    </lineage>
</organism>
<dbReference type="PANTHER" id="PTHR11610:SF185">
    <property type="entry name" value="LD47264P"/>
    <property type="match status" value="1"/>
</dbReference>
<dbReference type="GO" id="GO:0004806">
    <property type="term" value="F:triacylglycerol lipase activity"/>
    <property type="evidence" value="ECO:0007669"/>
    <property type="project" value="InterPro"/>
</dbReference>
<evidence type="ECO:0000256" key="6">
    <source>
        <dbReference type="ARBA" id="ARBA00022801"/>
    </source>
</evidence>
<dbReference type="Pfam" id="PF00151">
    <property type="entry name" value="Lipase"/>
    <property type="match status" value="1"/>
</dbReference>
<dbReference type="EnsemblMetazoa" id="NM_001242576">
    <property type="protein sequence ID" value="NP_001229505"/>
    <property type="gene ID" value="LOC726880"/>
</dbReference>
<accession>A0A8B6WZU8</accession>
<dbReference type="InterPro" id="IPR000734">
    <property type="entry name" value="TAG_lipase"/>
</dbReference>
<reference evidence="12" key="1">
    <citation type="journal article" date="2002" name="Genome Res.">
        <title>Annotated expressed sequence tags and cDNA microarrays for studies of brain and behavior in the honey bee.</title>
        <authorList>
            <person name="Whitfield C.W."/>
            <person name="Band M.R."/>
            <person name="Bonaldo M.F."/>
            <person name="Kumar C.G."/>
            <person name="Liu L."/>
            <person name="Pardinas J.R."/>
            <person name="Robertson H.M."/>
            <person name="Soares M.B."/>
            <person name="Robinson G.E."/>
        </authorList>
    </citation>
    <scope>NUCLEOTIDE SEQUENCE</scope>
</reference>
<reference evidence="12" key="2">
    <citation type="journal article" date="2006" name="Nature">
        <title>Insights into social insects from the genome of the honeybee Apis mellifera.</title>
        <authorList>
            <consortium name="Honeybee Genome Sequencing Consortium"/>
        </authorList>
    </citation>
    <scope>NUCLEOTIDE SEQUENCE</scope>
</reference>
<sequence length="573" mass="64413">MNSFGSSLLNKIKATFVKKLSRYPIQNFCEMFVNQTMLILAHTAQIMATLSAKAISGVPENNSIQINVTTTTLSPEEKENVFDFDDKWYMWRCYEPYGCFYIGSPWSGEHRPVSTFPDRPDSINPRYLLYIREIIEQPQELKIDKDETIHDSALKKQNNLYLIVHGFLDNGDKTWVMRTMKELLEKEDCNVVIVNWIAGAGPPYTQAVANTRLIGAMTARLVYQLIEIGGINPLKMHCIGHSLGAHTCGYIGYTLRKRYKYNLGRITGLDPAEPHFSNTSTMVRLDPTDATFVTAIHTDCNPFINLGLGITHPVAHIDFFPNGGRNQPGCNEGVLNSITLERGSFFRGIKRFVGCNHIRSYEYFIESINTKCSFLGVPCSSWEKFQDGNCFDCVNQYCPKLGLDAQPGNYHASVYLMTGSTKPFCKDHYKITINISKTNESLNHGGEVGTFAVKIFGEGGKKTEEMLLSSHSKYYEPGSIHTVVLPGNVVGKPEAVKIMWEYQASFFNPLTWRLLHTPCVYIDSLRIDSLVAAHGITVCPDKTKTLIANEPKILTIENCQFVDLNISTKLPNS</sequence>
<reference evidence="10" key="4">
    <citation type="submission" date="2021-01" db="UniProtKB">
        <authorList>
            <consortium name="EnsemblMetazoa"/>
        </authorList>
    </citation>
    <scope>IDENTIFICATION</scope>
    <source>
        <strain evidence="10">DH4</strain>
    </source>
</reference>
<dbReference type="AlphaFoldDB" id="A0A7M6UEC0"/>
<evidence type="ECO:0000256" key="8">
    <source>
        <dbReference type="RuleBase" id="RU004262"/>
    </source>
</evidence>
<dbReference type="PRINTS" id="PR00821">
    <property type="entry name" value="TAGLIPASE"/>
</dbReference>
<evidence type="ECO:0000256" key="5">
    <source>
        <dbReference type="ARBA" id="ARBA00022525"/>
    </source>
</evidence>
<keyword evidence="5" id="KW-0964">Secreted</keyword>
<comment type="similarity">
    <text evidence="3 8">Belongs to the AB hydrolase superfamily. Lipase family.</text>
</comment>
<reference evidence="12" key="3">
    <citation type="journal article" date="2014" name="BMC Genomics">
        <title>Finding the missing honey bee genes: lessons learned from a genome upgrade.</title>
        <authorList>
            <consortium name="HGSC production teams"/>
            <consortium name="Honey Bee Genome Sequencing Consortium"/>
            <person name="Elsik C.G."/>
            <person name="Worley K.C."/>
            <person name="Bennett A.K."/>
            <person name="Beye M."/>
            <person name="Camara F."/>
            <person name="Childers C.P."/>
            <person name="de Graaf D.C."/>
            <person name="Debyser G."/>
            <person name="Deng J."/>
            <person name="Devreese B."/>
            <person name="Elhaik E."/>
            <person name="Evans J.D."/>
            <person name="Foster L.J."/>
            <person name="Graur D."/>
            <person name="Guigo R."/>
            <person name="Hoff K.J."/>
            <person name="Holder M.E."/>
            <person name="Hudson M.E."/>
            <person name="Hunt G.J."/>
            <person name="Jiang H."/>
            <person name="Joshi V."/>
            <person name="Khetani R.S."/>
            <person name="Kosarev P."/>
            <person name="Kovar C.L."/>
            <person name="Ma J."/>
            <person name="Maleszka R."/>
            <person name="Moritz R.F."/>
            <person name="Munoz-Torres M.C."/>
            <person name="Murphy T.D."/>
            <person name="Muzny D.M."/>
            <person name="Newsham I.F."/>
            <person name="Reese J.T."/>
            <person name="Robertson H.M."/>
            <person name="Robinson G.E."/>
            <person name="Rueppell O."/>
            <person name="Solovyev V."/>
            <person name="Stanke M."/>
            <person name="Stolle E."/>
            <person name="Tsuruda J.M."/>
            <person name="Vaerenbergh M.V."/>
            <person name="Waterhouse R.M."/>
            <person name="Weaver D.B."/>
            <person name="Whitfield C.W."/>
            <person name="Wu Y."/>
            <person name="Zdobnov E.M."/>
            <person name="Zhang L."/>
            <person name="Zhu D."/>
            <person name="Gibbs R.A."/>
        </authorList>
    </citation>
    <scope>NUCLEOTIDE SEQUENCE</scope>
</reference>
<keyword evidence="6" id="KW-0378">Hydrolase</keyword>
<evidence type="ECO:0000259" key="9">
    <source>
        <dbReference type="Pfam" id="PF00151"/>
    </source>
</evidence>
<dbReference type="InterPro" id="IPR002331">
    <property type="entry name" value="Lipase_panc"/>
</dbReference>
<proteinExistence type="inferred from homology"/>
<dbReference type="GO" id="GO:0016042">
    <property type="term" value="P:lipid catabolic process"/>
    <property type="evidence" value="ECO:0007669"/>
    <property type="project" value="TreeGrafter"/>
</dbReference>
<dbReference type="PANTHER" id="PTHR11610">
    <property type="entry name" value="LIPASE"/>
    <property type="match status" value="1"/>
</dbReference>
<dbReference type="EC" id="3.1.1.32" evidence="4"/>
<dbReference type="InterPro" id="IPR013818">
    <property type="entry name" value="Lipase"/>
</dbReference>
<dbReference type="GO" id="GO:0005615">
    <property type="term" value="C:extracellular space"/>
    <property type="evidence" value="ECO:0007669"/>
    <property type="project" value="TreeGrafter"/>
</dbReference>
<evidence type="ECO:0000256" key="4">
    <source>
        <dbReference type="ARBA" id="ARBA00013179"/>
    </source>
</evidence>
<dbReference type="Proteomes" id="UP000005203">
    <property type="component" value="Linkage group LG9"/>
</dbReference>
<keyword evidence="7" id="KW-1015">Disulfide bond</keyword>